<dbReference type="Pfam" id="PF11127">
    <property type="entry name" value="YgaP-like_TM"/>
    <property type="match status" value="1"/>
</dbReference>
<keyword evidence="1" id="KW-0472">Membrane</keyword>
<dbReference type="AlphaFoldDB" id="A0A6I6LSZ8"/>
<gene>
    <name evidence="3" type="ORF">GQA94_18060</name>
</gene>
<proteinExistence type="predicted"/>
<dbReference type="InterPro" id="IPR021309">
    <property type="entry name" value="YgaP-like_TM"/>
</dbReference>
<dbReference type="Proteomes" id="UP000438983">
    <property type="component" value="Chromosome"/>
</dbReference>
<feature type="transmembrane region" description="Helical" evidence="1">
    <location>
        <begin position="12"/>
        <end position="34"/>
    </location>
</feature>
<evidence type="ECO:0000256" key="1">
    <source>
        <dbReference type="SAM" id="Phobius"/>
    </source>
</evidence>
<sequence>MNANIGTLDRSLRIAVGLILIALSLFGVIGWWGWLGLLPLATGFFRFCPAYRLLGISSCKWS</sequence>
<protein>
    <submittedName>
        <fullName evidence="3">DUF2892 domain-containing protein</fullName>
    </submittedName>
</protein>
<accession>A0A6I6LSZ8</accession>
<feature type="domain" description="Inner membrane protein YgaP-like transmembrane" evidence="2">
    <location>
        <begin position="1"/>
        <end position="60"/>
    </location>
</feature>
<organism evidence="3 4">
    <name type="scientific">Stutzerimonas stutzeri</name>
    <name type="common">Pseudomonas stutzeri</name>
    <dbReference type="NCBI Taxonomy" id="316"/>
    <lineage>
        <taxon>Bacteria</taxon>
        <taxon>Pseudomonadati</taxon>
        <taxon>Pseudomonadota</taxon>
        <taxon>Gammaproteobacteria</taxon>
        <taxon>Pseudomonadales</taxon>
        <taxon>Pseudomonadaceae</taxon>
        <taxon>Stutzerimonas</taxon>
    </lineage>
</organism>
<evidence type="ECO:0000313" key="4">
    <source>
        <dbReference type="Proteomes" id="UP000438983"/>
    </source>
</evidence>
<dbReference type="RefSeq" id="WP_158189299.1">
    <property type="nucleotide sequence ID" value="NZ_CP046902.1"/>
</dbReference>
<reference evidence="3 4" key="1">
    <citation type="submission" date="2019-12" db="EMBL/GenBank/DDBJ databases">
        <title>Complete genome sequence of Pseudomonas stutzeri.</title>
        <authorList>
            <person name="Lim S.R."/>
            <person name="Kim J.H."/>
        </authorList>
    </citation>
    <scope>NUCLEOTIDE SEQUENCE [LARGE SCALE GENOMIC DNA]</scope>
    <source>
        <strain evidence="3 4">PM101005</strain>
    </source>
</reference>
<evidence type="ECO:0000313" key="3">
    <source>
        <dbReference type="EMBL" id="QGZ31857.1"/>
    </source>
</evidence>
<dbReference type="EMBL" id="CP046902">
    <property type="protein sequence ID" value="QGZ31857.1"/>
    <property type="molecule type" value="Genomic_DNA"/>
</dbReference>
<evidence type="ECO:0000259" key="2">
    <source>
        <dbReference type="Pfam" id="PF11127"/>
    </source>
</evidence>
<keyword evidence="1" id="KW-0812">Transmembrane</keyword>
<keyword evidence="1" id="KW-1133">Transmembrane helix</keyword>
<name>A0A6I6LSZ8_STUST</name>